<dbReference type="Pfam" id="PF00768">
    <property type="entry name" value="Peptidase_S11"/>
    <property type="match status" value="1"/>
</dbReference>
<proteinExistence type="inferred from homology"/>
<feature type="compositionally biased region" description="Low complexity" evidence="10">
    <location>
        <begin position="101"/>
        <end position="121"/>
    </location>
</feature>
<feature type="domain" description="Peptidase S11 D-alanyl-D-alanine carboxypeptidase A N-terminal" evidence="11">
    <location>
        <begin position="637"/>
        <end position="832"/>
    </location>
</feature>
<dbReference type="SUPFAM" id="SSF56601">
    <property type="entry name" value="beta-lactamase/transpeptidase-like"/>
    <property type="match status" value="1"/>
</dbReference>
<protein>
    <recommendedName>
        <fullName evidence="11">Peptidase S11 D-alanyl-D-alanine carboxypeptidase A N-terminal domain-containing protein</fullName>
    </recommendedName>
</protein>
<accession>A0A2S1ST35</accession>
<feature type="compositionally biased region" description="Basic and acidic residues" evidence="10">
    <location>
        <begin position="73"/>
        <end position="93"/>
    </location>
</feature>
<dbReference type="PRINTS" id="PR00725">
    <property type="entry name" value="DADACBPTASE1"/>
</dbReference>
<dbReference type="PANTHER" id="PTHR21581">
    <property type="entry name" value="D-ALANYL-D-ALANINE CARBOXYPEPTIDASE"/>
    <property type="match status" value="1"/>
</dbReference>
<evidence type="ECO:0000256" key="9">
    <source>
        <dbReference type="RuleBase" id="RU004016"/>
    </source>
</evidence>
<feature type="active site" description="Proton acceptor" evidence="7">
    <location>
        <position position="650"/>
    </location>
</feature>
<keyword evidence="5" id="KW-0573">Peptidoglycan synthesis</keyword>
<evidence type="ECO:0000256" key="2">
    <source>
        <dbReference type="ARBA" id="ARBA00022729"/>
    </source>
</evidence>
<dbReference type="InterPro" id="IPR001967">
    <property type="entry name" value="Peptidase_S11_N"/>
</dbReference>
<sequence length="969" mass="97876">MAGESPDKSEQQKSSGETTPGERDPRLAVARSAGAPTQGRADQPTAVFRTLPSEPSEPSDRSESSRPVSSGTDGDRDRDRRTDRDRDRDRDGGGDGDTDGDASGSVSGSGAETGSVASEGRPSADDDERAPDDGDRLREAVTAWLSGADEGAQDSANETAEAEAGDGGATDEGTPEVARSAPEAAGEGGKKPTAPAPRRSVDGEPSAGSDADAGDPSDPSDPSGRGGRGEGGDENGSGDGAGARTPRWAASRTAERNAAAASDAAAEGPADTARVAGAVASAGAARAGEGEEGDDAADRPPVARKAPPRPAVDQPTTALKVPPTPVAPRQSAEPSTAAARSGSERTGSESAGSEREAERTTALRVTAPPGGPVKPERKPAAKPVAEPEDRPGPAGATGSAGPSGGAGASGAAPATGAASASTSKAVPEPASAPEPPSGSASGSASGAKAASAPTSESTSEPASGRTSGGAPEGASESAAERTSTFVPLRRDDVRPAASAPKPAASAAKPAPPAAKPAVPGGYAAPSPSSLTEPERTRQQPLPPKPPLDLLAELTNTPPPPQTPVRTLLRRVRIWTPLVVLLLIVFAVVQTLRPLPEPTLSLTAEPAYAFEGAAPQLPWPAKGQAYMAASGLGTLGSSGEQKPVPIASVTKAMTAYVILKNHPLKPGEAGPMIEIDAKGESDGQLDKTDNESTLNTVKKGDKISLRDALAAIMIPSANNIARQLARWDSGSEKAFVEKMNAAAEELGMKNTTYTDPSGLDATTVSTAEDQVKLGLKLVEIKALMDITKLPEWTDPSGKTWRNYNELPPYNGALGIKTGSTTKAGGNLLFAAHKMVGDTDQLIVGAVLAQYDTPILGTAINASKELMLATQDALKNATIVKKGQVVGVVEDGLGGSVPVVATKDVRAVGWSGLTVKLELTNGDKVLPHEAPPGTVVGSLTVGEGASQVAVPVALQQELAEPGFGARLTRLG</sequence>
<feature type="active site" description="Acyl-ester intermediate" evidence="7">
    <location>
        <position position="647"/>
    </location>
</feature>
<evidence type="ECO:0000256" key="3">
    <source>
        <dbReference type="ARBA" id="ARBA00022801"/>
    </source>
</evidence>
<feature type="compositionally biased region" description="Low complexity" evidence="10">
    <location>
        <begin position="249"/>
        <end position="287"/>
    </location>
</feature>
<evidence type="ECO:0000259" key="11">
    <source>
        <dbReference type="Pfam" id="PF00768"/>
    </source>
</evidence>
<feature type="compositionally biased region" description="Basic and acidic residues" evidence="10">
    <location>
        <begin position="374"/>
        <end position="391"/>
    </location>
</feature>
<dbReference type="Gene3D" id="3.40.710.10">
    <property type="entry name" value="DD-peptidase/beta-lactamase superfamily"/>
    <property type="match status" value="1"/>
</dbReference>
<reference evidence="12 13" key="1">
    <citation type="submission" date="2018-05" db="EMBL/GenBank/DDBJ databases">
        <title>Complete genome sequence of sponge-derived Streptomyces sp. HNM0039.</title>
        <authorList>
            <person name="Huang X."/>
            <person name="Zhou S."/>
        </authorList>
    </citation>
    <scope>NUCLEOTIDE SEQUENCE [LARGE SCALE GENOMIC DNA]</scope>
    <source>
        <strain evidence="12 13">HNM0039</strain>
    </source>
</reference>
<dbReference type="AlphaFoldDB" id="A0A2S1ST35"/>
<dbReference type="GO" id="GO:0006508">
    <property type="term" value="P:proteolysis"/>
    <property type="evidence" value="ECO:0007669"/>
    <property type="project" value="InterPro"/>
</dbReference>
<feature type="compositionally biased region" description="Low complexity" evidence="10">
    <location>
        <begin position="203"/>
        <end position="223"/>
    </location>
</feature>
<comment type="similarity">
    <text evidence="1 9">Belongs to the peptidase S11 family.</text>
</comment>
<feature type="region of interest" description="Disordered" evidence="10">
    <location>
        <begin position="1"/>
        <end position="561"/>
    </location>
</feature>
<dbReference type="InterPro" id="IPR012338">
    <property type="entry name" value="Beta-lactam/transpept-like"/>
</dbReference>
<feature type="compositionally biased region" description="Low complexity" evidence="10">
    <location>
        <begin position="495"/>
        <end position="508"/>
    </location>
</feature>
<dbReference type="GO" id="GO:0071555">
    <property type="term" value="P:cell wall organization"/>
    <property type="evidence" value="ECO:0007669"/>
    <property type="project" value="UniProtKB-KW"/>
</dbReference>
<evidence type="ECO:0000256" key="7">
    <source>
        <dbReference type="PIRSR" id="PIRSR618044-1"/>
    </source>
</evidence>
<dbReference type="KEGG" id="stir:DDW44_12865"/>
<dbReference type="EMBL" id="CP029188">
    <property type="protein sequence ID" value="AWI29575.1"/>
    <property type="molecule type" value="Genomic_DNA"/>
</dbReference>
<dbReference type="GO" id="GO:0009002">
    <property type="term" value="F:serine-type D-Ala-D-Ala carboxypeptidase activity"/>
    <property type="evidence" value="ECO:0007669"/>
    <property type="project" value="InterPro"/>
</dbReference>
<evidence type="ECO:0000313" key="13">
    <source>
        <dbReference type="Proteomes" id="UP000244900"/>
    </source>
</evidence>
<dbReference type="OrthoDB" id="3530815at2"/>
<keyword evidence="4" id="KW-0133">Cell shape</keyword>
<evidence type="ECO:0000313" key="12">
    <source>
        <dbReference type="EMBL" id="AWI29575.1"/>
    </source>
</evidence>
<evidence type="ECO:0000256" key="5">
    <source>
        <dbReference type="ARBA" id="ARBA00022984"/>
    </source>
</evidence>
<keyword evidence="2" id="KW-0732">Signal</keyword>
<feature type="binding site" evidence="8">
    <location>
        <position position="815"/>
    </location>
    <ligand>
        <name>substrate</name>
    </ligand>
</feature>
<evidence type="ECO:0000256" key="10">
    <source>
        <dbReference type="SAM" id="MobiDB-lite"/>
    </source>
</evidence>
<evidence type="ECO:0000256" key="1">
    <source>
        <dbReference type="ARBA" id="ARBA00007164"/>
    </source>
</evidence>
<keyword evidence="3" id="KW-0378">Hydrolase</keyword>
<keyword evidence="13" id="KW-1185">Reference proteome</keyword>
<dbReference type="PANTHER" id="PTHR21581:SF33">
    <property type="entry name" value="D-ALANYL-D-ALANINE CARBOXYPEPTIDASE DACB"/>
    <property type="match status" value="1"/>
</dbReference>
<feature type="active site" evidence="7">
    <location>
        <position position="715"/>
    </location>
</feature>
<evidence type="ECO:0000256" key="4">
    <source>
        <dbReference type="ARBA" id="ARBA00022960"/>
    </source>
</evidence>
<feature type="compositionally biased region" description="Low complexity" evidence="10">
    <location>
        <begin position="515"/>
        <end position="525"/>
    </location>
</feature>
<dbReference type="InterPro" id="IPR018044">
    <property type="entry name" value="Peptidase_S11"/>
</dbReference>
<feature type="compositionally biased region" description="Low complexity" evidence="10">
    <location>
        <begin position="409"/>
        <end position="429"/>
    </location>
</feature>
<dbReference type="GO" id="GO:0009252">
    <property type="term" value="P:peptidoglycan biosynthetic process"/>
    <property type="evidence" value="ECO:0007669"/>
    <property type="project" value="UniProtKB-KW"/>
</dbReference>
<feature type="compositionally biased region" description="Basic and acidic residues" evidence="10">
    <location>
        <begin position="342"/>
        <end position="361"/>
    </location>
</feature>
<gene>
    <name evidence="12" type="ORF">DDW44_12865</name>
</gene>
<evidence type="ECO:0000256" key="8">
    <source>
        <dbReference type="PIRSR" id="PIRSR618044-2"/>
    </source>
</evidence>
<dbReference type="GO" id="GO:0008360">
    <property type="term" value="P:regulation of cell shape"/>
    <property type="evidence" value="ECO:0007669"/>
    <property type="project" value="UniProtKB-KW"/>
</dbReference>
<dbReference type="Proteomes" id="UP000244900">
    <property type="component" value="Chromosome"/>
</dbReference>
<feature type="compositionally biased region" description="Basic and acidic residues" evidence="10">
    <location>
        <begin position="1"/>
        <end position="11"/>
    </location>
</feature>
<feature type="compositionally biased region" description="Low complexity" evidence="10">
    <location>
        <begin position="437"/>
        <end position="465"/>
    </location>
</feature>
<organism evidence="12 13">
    <name type="scientific">Streptomyces tirandamycinicus</name>
    <dbReference type="NCBI Taxonomy" id="2174846"/>
    <lineage>
        <taxon>Bacteria</taxon>
        <taxon>Bacillati</taxon>
        <taxon>Actinomycetota</taxon>
        <taxon>Actinomycetes</taxon>
        <taxon>Kitasatosporales</taxon>
        <taxon>Streptomycetaceae</taxon>
        <taxon>Streptomyces</taxon>
    </lineage>
</organism>
<keyword evidence="6" id="KW-0961">Cell wall biogenesis/degradation</keyword>
<evidence type="ECO:0000256" key="6">
    <source>
        <dbReference type="ARBA" id="ARBA00023316"/>
    </source>
</evidence>
<name>A0A2S1ST35_9ACTN</name>